<reference evidence="6" key="1">
    <citation type="journal article" date="2022" name="G3 (Bethesda)">
        <title>High quality genome of the basidiomycete yeast Dioszegia hungarica PDD-24b-2 isolated from cloud water.</title>
        <authorList>
            <person name="Jarrige D."/>
            <person name="Haridas S."/>
            <person name="Bleykasten-Grosshans C."/>
            <person name="Joly M."/>
            <person name="Nadalig T."/>
            <person name="Sancelme M."/>
            <person name="Vuilleumier S."/>
            <person name="Grigoriev I.V."/>
            <person name="Amato P."/>
            <person name="Bringel F."/>
        </authorList>
    </citation>
    <scope>NUCLEOTIDE SEQUENCE</scope>
    <source>
        <strain evidence="6">PDD-24b-2</strain>
    </source>
</reference>
<accession>A0AA38LXQ8</accession>
<dbReference type="PANTHER" id="PTHR48104">
    <property type="entry name" value="METACASPASE-4"/>
    <property type="match status" value="1"/>
</dbReference>
<dbReference type="InterPro" id="IPR050452">
    <property type="entry name" value="Metacaspase"/>
</dbReference>
<organism evidence="6 7">
    <name type="scientific">Dioszegia hungarica</name>
    <dbReference type="NCBI Taxonomy" id="4972"/>
    <lineage>
        <taxon>Eukaryota</taxon>
        <taxon>Fungi</taxon>
        <taxon>Dikarya</taxon>
        <taxon>Basidiomycota</taxon>
        <taxon>Agaricomycotina</taxon>
        <taxon>Tremellomycetes</taxon>
        <taxon>Tremellales</taxon>
        <taxon>Bulleribasidiaceae</taxon>
        <taxon>Dioszegia</taxon>
    </lineage>
</organism>
<sequence>MEGGVGLDGHLTDWFRLNKFTQQLRDFQAPSGGPPPQQYQQTGAGYNPGYEHQQGQQPPYSGGGGNQDQAAGQNGQGFQYSKCNGRRKALLVGINYFGQKGQLGGCINDVQNVHRFICQRFGYQPDDIVVLTDDKQDPRTLPTRDNIIRGMQWLVDGAQADDALFFHYSGHGTQQDDRDGDEGDDGDEAICPLDYERAGLIIDDDSDHTLLVKPLPPGARLTAIFDSCHSGTVMDLPYIYSTEGKIKGPDYFGKETQQNLMGAARHLAMGNTAGAAMGLFGAAKGAFGTNRAEAKTKKMKESAADVVMWSGCKDSQTSADTQEAGQATGAMSYAFISALTKYPEQSYQQLLNTVRDEMKGRYSQKPQLSACHPIDVSLRFVA</sequence>
<evidence type="ECO:0000256" key="2">
    <source>
        <dbReference type="ARBA" id="ARBA00022703"/>
    </source>
</evidence>
<feature type="compositionally biased region" description="Low complexity" evidence="4">
    <location>
        <begin position="67"/>
        <end position="77"/>
    </location>
</feature>
<dbReference type="InterPro" id="IPR029030">
    <property type="entry name" value="Caspase-like_dom_sf"/>
</dbReference>
<dbReference type="SUPFAM" id="SSF52129">
    <property type="entry name" value="Caspase-like"/>
    <property type="match status" value="1"/>
</dbReference>
<evidence type="ECO:0000313" key="7">
    <source>
        <dbReference type="Proteomes" id="UP001164286"/>
    </source>
</evidence>
<feature type="compositionally biased region" description="Acidic residues" evidence="4">
    <location>
        <begin position="178"/>
        <end position="188"/>
    </location>
</feature>
<feature type="domain" description="Peptidase C14 caspase" evidence="5">
    <location>
        <begin position="86"/>
        <end position="372"/>
    </location>
</feature>
<dbReference type="EMBL" id="JAKWFO010000001">
    <property type="protein sequence ID" value="KAI9639840.1"/>
    <property type="molecule type" value="Genomic_DNA"/>
</dbReference>
<dbReference type="Pfam" id="PF00656">
    <property type="entry name" value="Peptidase_C14"/>
    <property type="match status" value="1"/>
</dbReference>
<keyword evidence="2" id="KW-0053">Apoptosis</keyword>
<dbReference type="GO" id="GO:0004197">
    <property type="term" value="F:cysteine-type endopeptidase activity"/>
    <property type="evidence" value="ECO:0007669"/>
    <property type="project" value="InterPro"/>
</dbReference>
<keyword evidence="3" id="KW-0788">Thiol protease</keyword>
<protein>
    <submittedName>
        <fullName evidence="6">Caspase domain-containing protein</fullName>
    </submittedName>
</protein>
<dbReference type="GO" id="GO:0006915">
    <property type="term" value="P:apoptotic process"/>
    <property type="evidence" value="ECO:0007669"/>
    <property type="project" value="UniProtKB-KW"/>
</dbReference>
<evidence type="ECO:0000256" key="4">
    <source>
        <dbReference type="SAM" id="MobiDB-lite"/>
    </source>
</evidence>
<dbReference type="GeneID" id="77730194"/>
<evidence type="ECO:0000259" key="5">
    <source>
        <dbReference type="Pfam" id="PF00656"/>
    </source>
</evidence>
<evidence type="ECO:0000313" key="6">
    <source>
        <dbReference type="EMBL" id="KAI9639840.1"/>
    </source>
</evidence>
<feature type="region of interest" description="Disordered" evidence="4">
    <location>
        <begin position="26"/>
        <end position="78"/>
    </location>
</feature>
<proteinExistence type="inferred from homology"/>
<evidence type="ECO:0000256" key="3">
    <source>
        <dbReference type="ARBA" id="ARBA00022807"/>
    </source>
</evidence>
<comment type="similarity">
    <text evidence="1">Belongs to the peptidase C14B family.</text>
</comment>
<dbReference type="AlphaFoldDB" id="A0AA38LXQ8"/>
<keyword evidence="7" id="KW-1185">Reference proteome</keyword>
<name>A0AA38LXQ8_9TREE</name>
<keyword evidence="3" id="KW-0378">Hydrolase</keyword>
<dbReference type="InterPro" id="IPR011600">
    <property type="entry name" value="Pept_C14_caspase"/>
</dbReference>
<feature type="region of interest" description="Disordered" evidence="4">
    <location>
        <begin position="169"/>
        <end position="188"/>
    </location>
</feature>
<dbReference type="Proteomes" id="UP001164286">
    <property type="component" value="Unassembled WGS sequence"/>
</dbReference>
<evidence type="ECO:0000256" key="1">
    <source>
        <dbReference type="ARBA" id="ARBA00009005"/>
    </source>
</evidence>
<comment type="caution">
    <text evidence="6">The sequence shown here is derived from an EMBL/GenBank/DDBJ whole genome shotgun (WGS) entry which is preliminary data.</text>
</comment>
<gene>
    <name evidence="6" type="ORF">MKK02DRAFT_40167</name>
</gene>
<dbReference type="GO" id="GO:0006508">
    <property type="term" value="P:proteolysis"/>
    <property type="evidence" value="ECO:0007669"/>
    <property type="project" value="InterPro"/>
</dbReference>
<dbReference type="Gene3D" id="3.40.50.12660">
    <property type="match status" value="1"/>
</dbReference>
<dbReference type="GO" id="GO:0005737">
    <property type="term" value="C:cytoplasm"/>
    <property type="evidence" value="ECO:0007669"/>
    <property type="project" value="TreeGrafter"/>
</dbReference>
<dbReference type="PANTHER" id="PTHR48104:SF30">
    <property type="entry name" value="METACASPASE-1"/>
    <property type="match status" value="1"/>
</dbReference>
<dbReference type="RefSeq" id="XP_052949617.1">
    <property type="nucleotide sequence ID" value="XM_053090989.1"/>
</dbReference>
<keyword evidence="3" id="KW-0645">Protease</keyword>